<dbReference type="InterPro" id="IPR008920">
    <property type="entry name" value="TF_FadR/GntR_C"/>
</dbReference>
<feature type="domain" description="HTH gntR-type" evidence="4">
    <location>
        <begin position="18"/>
        <end position="85"/>
    </location>
</feature>
<dbReference type="InterPro" id="IPR011711">
    <property type="entry name" value="GntR_C"/>
</dbReference>
<keyword evidence="2" id="KW-0238">DNA-binding</keyword>
<dbReference type="Pfam" id="PF07729">
    <property type="entry name" value="FCD"/>
    <property type="match status" value="1"/>
</dbReference>
<accession>A0ABT0IQ16</accession>
<name>A0ABT0IQ16_9HYPH</name>
<evidence type="ECO:0000256" key="3">
    <source>
        <dbReference type="ARBA" id="ARBA00023163"/>
    </source>
</evidence>
<dbReference type="CDD" id="cd07377">
    <property type="entry name" value="WHTH_GntR"/>
    <property type="match status" value="1"/>
</dbReference>
<dbReference type="Gene3D" id="1.20.120.530">
    <property type="entry name" value="GntR ligand-binding domain-like"/>
    <property type="match status" value="1"/>
</dbReference>
<evidence type="ECO:0000313" key="6">
    <source>
        <dbReference type="Proteomes" id="UP001202827"/>
    </source>
</evidence>
<keyword evidence="3" id="KW-0804">Transcription</keyword>
<dbReference type="InterPro" id="IPR036388">
    <property type="entry name" value="WH-like_DNA-bd_sf"/>
</dbReference>
<reference evidence="5 6" key="1">
    <citation type="submission" date="2022-04" db="EMBL/GenBank/DDBJ databases">
        <title>Rhizobium coralii sp. nov., isolated from coral Turbinaria peltata.</title>
        <authorList>
            <person name="Sun H."/>
        </authorList>
    </citation>
    <scope>NUCLEOTIDE SEQUENCE [LARGE SCALE GENOMIC DNA]</scope>
    <source>
        <strain evidence="5 6">NTR19</strain>
    </source>
</reference>
<dbReference type="PROSITE" id="PS50949">
    <property type="entry name" value="HTH_GNTR"/>
    <property type="match status" value="1"/>
</dbReference>
<dbReference type="InterPro" id="IPR036390">
    <property type="entry name" value="WH_DNA-bd_sf"/>
</dbReference>
<dbReference type="EMBL" id="JALPRY010000008">
    <property type="protein sequence ID" value="MCK8779953.1"/>
    <property type="molecule type" value="Genomic_DNA"/>
</dbReference>
<sequence length="246" mass="28082">MLNGNVEPAGAARQALPEVSFQPLHERIREDIINGVLSEGSWLKTHDLARRYEVSTNPIREALHQLSGEGFVIIHRNRGARVRTLDETFVRNIFDIRALIEPYLVSLFVEQATEEDLAAMEQVQVRIEERPSDQIELDRLDDAFHGIMYDRHFNQEALAIRQRHSEAVRGLARRYPVSPARRVAMIQEHRAIMEAVARHDVKATQDIVEKHARAAERNLIQRMRQAIKGSPPAWSEQLNVADGPVA</sequence>
<dbReference type="SMART" id="SM00345">
    <property type="entry name" value="HTH_GNTR"/>
    <property type="match status" value="1"/>
</dbReference>
<dbReference type="SUPFAM" id="SSF48008">
    <property type="entry name" value="GntR ligand-binding domain-like"/>
    <property type="match status" value="1"/>
</dbReference>
<dbReference type="PANTHER" id="PTHR43537">
    <property type="entry name" value="TRANSCRIPTIONAL REGULATOR, GNTR FAMILY"/>
    <property type="match status" value="1"/>
</dbReference>
<evidence type="ECO:0000256" key="1">
    <source>
        <dbReference type="ARBA" id="ARBA00023015"/>
    </source>
</evidence>
<protein>
    <submittedName>
        <fullName evidence="5">GntR family transcriptional regulator</fullName>
    </submittedName>
</protein>
<proteinExistence type="predicted"/>
<dbReference type="InterPro" id="IPR000524">
    <property type="entry name" value="Tscrpt_reg_HTH_GntR"/>
</dbReference>
<organism evidence="5 6">
    <name type="scientific">Neorhizobium turbinariae</name>
    <dbReference type="NCBI Taxonomy" id="2937795"/>
    <lineage>
        <taxon>Bacteria</taxon>
        <taxon>Pseudomonadati</taxon>
        <taxon>Pseudomonadota</taxon>
        <taxon>Alphaproteobacteria</taxon>
        <taxon>Hyphomicrobiales</taxon>
        <taxon>Rhizobiaceae</taxon>
        <taxon>Rhizobium/Agrobacterium group</taxon>
        <taxon>Neorhizobium</taxon>
    </lineage>
</organism>
<keyword evidence="1" id="KW-0805">Transcription regulation</keyword>
<dbReference type="Pfam" id="PF00392">
    <property type="entry name" value="GntR"/>
    <property type="match status" value="1"/>
</dbReference>
<comment type="caution">
    <text evidence="5">The sequence shown here is derived from an EMBL/GenBank/DDBJ whole genome shotgun (WGS) entry which is preliminary data.</text>
</comment>
<dbReference type="SMART" id="SM00895">
    <property type="entry name" value="FCD"/>
    <property type="match status" value="1"/>
</dbReference>
<gene>
    <name evidence="5" type="ORF">M0654_08110</name>
</gene>
<dbReference type="PANTHER" id="PTHR43537:SF45">
    <property type="entry name" value="GNTR FAMILY REGULATORY PROTEIN"/>
    <property type="match status" value="1"/>
</dbReference>
<dbReference type="SUPFAM" id="SSF46785">
    <property type="entry name" value="Winged helix' DNA-binding domain"/>
    <property type="match status" value="1"/>
</dbReference>
<evidence type="ECO:0000256" key="2">
    <source>
        <dbReference type="ARBA" id="ARBA00023125"/>
    </source>
</evidence>
<evidence type="ECO:0000313" key="5">
    <source>
        <dbReference type="EMBL" id="MCK8779953.1"/>
    </source>
</evidence>
<keyword evidence="6" id="KW-1185">Reference proteome</keyword>
<dbReference type="Gene3D" id="1.10.10.10">
    <property type="entry name" value="Winged helix-like DNA-binding domain superfamily/Winged helix DNA-binding domain"/>
    <property type="match status" value="1"/>
</dbReference>
<dbReference type="RefSeq" id="WP_248682632.1">
    <property type="nucleotide sequence ID" value="NZ_JALPRY010000008.1"/>
</dbReference>
<dbReference type="Proteomes" id="UP001202827">
    <property type="component" value="Unassembled WGS sequence"/>
</dbReference>
<evidence type="ECO:0000259" key="4">
    <source>
        <dbReference type="PROSITE" id="PS50949"/>
    </source>
</evidence>